<name>A0A193AUJ1_9HEPA</name>
<evidence type="ECO:0000256" key="11">
    <source>
        <dbReference type="ARBA" id="ARBA00022723"/>
    </source>
</evidence>
<evidence type="ECO:0000256" key="1">
    <source>
        <dbReference type="ARBA" id="ARBA00000077"/>
    </source>
</evidence>
<keyword evidence="7" id="KW-0808">Transferase</keyword>
<dbReference type="SUPFAM" id="SSF56672">
    <property type="entry name" value="DNA/RNA polymerases"/>
    <property type="match status" value="1"/>
</dbReference>
<evidence type="ECO:0000256" key="9">
    <source>
        <dbReference type="ARBA" id="ARBA00022705"/>
    </source>
</evidence>
<keyword evidence="17" id="KW-0238">DNA-binding</keyword>
<keyword evidence="16" id="KW-0239">DNA-directed DNA polymerase</keyword>
<evidence type="ECO:0000313" key="20">
    <source>
        <dbReference type="EMBL" id="ANN02854.1"/>
    </source>
</evidence>
<evidence type="ECO:0000256" key="13">
    <source>
        <dbReference type="ARBA" id="ARBA00022801"/>
    </source>
</evidence>
<evidence type="ECO:0000256" key="6">
    <source>
        <dbReference type="ARBA" id="ARBA00021149"/>
    </source>
</evidence>
<evidence type="ECO:0000256" key="5">
    <source>
        <dbReference type="ARBA" id="ARBA00012493"/>
    </source>
</evidence>
<evidence type="ECO:0000256" key="8">
    <source>
        <dbReference type="ARBA" id="ARBA00022695"/>
    </source>
</evidence>
<comment type="similarity">
    <text evidence="2">Belongs to the hepadnaviridae P protein family.</text>
</comment>
<evidence type="ECO:0000256" key="4">
    <source>
        <dbReference type="ARBA" id="ARBA00012417"/>
    </source>
</evidence>
<dbReference type="GO" id="GO:0003677">
    <property type="term" value="F:DNA binding"/>
    <property type="evidence" value="ECO:0007669"/>
    <property type="project" value="UniProtKB-KW"/>
</dbReference>
<keyword evidence="15" id="KW-0695">RNA-directed DNA polymerase</keyword>
<dbReference type="EC" id="2.7.7.7" evidence="4"/>
<keyword evidence="12" id="KW-0255">Endonuclease</keyword>
<dbReference type="InterPro" id="IPR000477">
    <property type="entry name" value="RT_dom"/>
</dbReference>
<dbReference type="GO" id="GO:0003964">
    <property type="term" value="F:RNA-directed DNA polymerase activity"/>
    <property type="evidence" value="ECO:0007669"/>
    <property type="project" value="UniProtKB-KW"/>
</dbReference>
<accession>A0A193AUJ1</accession>
<dbReference type="PANTHER" id="PTHR33050:SF7">
    <property type="entry name" value="RIBONUCLEASE H"/>
    <property type="match status" value="1"/>
</dbReference>
<dbReference type="Gene3D" id="3.10.10.10">
    <property type="entry name" value="HIV Type 1 Reverse Transcriptase, subunit A, domain 1"/>
    <property type="match status" value="1"/>
</dbReference>
<protein>
    <recommendedName>
        <fullName evidence="6">Protein P</fullName>
        <ecNumber evidence="5">2.7.7.49</ecNumber>
        <ecNumber evidence="4">2.7.7.7</ecNumber>
        <ecNumber evidence="3">3.1.26.4</ecNumber>
    </recommendedName>
</protein>
<keyword evidence="13" id="KW-0378">Hydrolase</keyword>
<dbReference type="GO" id="GO:0006260">
    <property type="term" value="P:DNA replication"/>
    <property type="evidence" value="ECO:0007669"/>
    <property type="project" value="UniProtKB-KW"/>
</dbReference>
<evidence type="ECO:0000256" key="18">
    <source>
        <dbReference type="ARBA" id="ARBA00023268"/>
    </source>
</evidence>
<evidence type="ECO:0000256" key="2">
    <source>
        <dbReference type="ARBA" id="ARBA00007994"/>
    </source>
</evidence>
<evidence type="ECO:0000256" key="15">
    <source>
        <dbReference type="ARBA" id="ARBA00022918"/>
    </source>
</evidence>
<proteinExistence type="inferred from homology"/>
<dbReference type="GO" id="GO:0046872">
    <property type="term" value="F:metal ion binding"/>
    <property type="evidence" value="ECO:0007669"/>
    <property type="project" value="UniProtKB-KW"/>
</dbReference>
<reference evidence="20" key="1">
    <citation type="journal article" date="2016" name="J. Virol.">
        <title>Distinct Viral Lineages from Fish and Amphibians Reveal the Complex Evolutionary History of Hepadnaviruses.</title>
        <authorList>
            <person name="Dill J.A."/>
            <person name="Camus A.C."/>
            <person name="Leary J.H."/>
            <person name="Di Giallonardo F."/>
            <person name="Holmes E.C."/>
            <person name="Ng T.F."/>
        </authorList>
    </citation>
    <scope>NUCLEOTIDE SEQUENCE</scope>
</reference>
<evidence type="ECO:0000256" key="16">
    <source>
        <dbReference type="ARBA" id="ARBA00022932"/>
    </source>
</evidence>
<evidence type="ECO:0000256" key="17">
    <source>
        <dbReference type="ARBA" id="ARBA00023125"/>
    </source>
</evidence>
<dbReference type="GO" id="GO:0003887">
    <property type="term" value="F:DNA-directed DNA polymerase activity"/>
    <property type="evidence" value="ECO:0007669"/>
    <property type="project" value="UniProtKB-KW"/>
</dbReference>
<dbReference type="EMBL" id="KX058434">
    <property type="protein sequence ID" value="ANN02854.1"/>
    <property type="molecule type" value="Genomic_DNA"/>
</dbReference>
<dbReference type="Pfam" id="PF00336">
    <property type="entry name" value="DNA_pol_viral_C"/>
    <property type="match status" value="1"/>
</dbReference>
<evidence type="ECO:0000256" key="12">
    <source>
        <dbReference type="ARBA" id="ARBA00022759"/>
    </source>
</evidence>
<keyword evidence="14" id="KW-0460">Magnesium</keyword>
<keyword evidence="11" id="KW-0479">Metal-binding</keyword>
<evidence type="ECO:0000256" key="14">
    <source>
        <dbReference type="ARBA" id="ARBA00022842"/>
    </source>
</evidence>
<evidence type="ECO:0000256" key="10">
    <source>
        <dbReference type="ARBA" id="ARBA00022722"/>
    </source>
</evidence>
<keyword evidence="10" id="KW-0540">Nuclease</keyword>
<dbReference type="EC" id="3.1.26.4" evidence="3"/>
<evidence type="ECO:0000256" key="3">
    <source>
        <dbReference type="ARBA" id="ARBA00012180"/>
    </source>
</evidence>
<dbReference type="GO" id="GO:0004523">
    <property type="term" value="F:RNA-DNA hybrid ribonuclease activity"/>
    <property type="evidence" value="ECO:0007669"/>
    <property type="project" value="UniProtKB-EC"/>
</dbReference>
<dbReference type="InterPro" id="IPR001462">
    <property type="entry name" value="DNApol_viral_C"/>
</dbReference>
<organism evidence="20">
    <name type="scientific">African cichlid hepadnavirus</name>
    <dbReference type="NCBI Taxonomy" id="1862821"/>
    <lineage>
        <taxon>Viruses</taxon>
        <taxon>Riboviria</taxon>
        <taxon>Pararnavirae</taxon>
        <taxon>Artverviricota</taxon>
        <taxon>Revtraviricetes</taxon>
        <taxon>Blubervirales</taxon>
        <taxon>Hepadnaviridae</taxon>
    </lineage>
</organism>
<dbReference type="Pfam" id="PF00242">
    <property type="entry name" value="DNA_pol_viral_N"/>
    <property type="match status" value="1"/>
</dbReference>
<sequence length="601" mass="69230">MVLSKLNTMLNKSPCGKILLKRLGEINPNLHHSGQMGLQEVKDLLDLSSGVEVEAVAGDVVHSLPHAKGLYQSNQPSEFNPNWKIPSLTEIVLKDTIKEVVGKRITDKFFPVRLWTGKRNVKTKPKCKGVAPHYDKDPRHITVVNKYLNELYHAGVLYKRISRNKFLVSDKAQLYPWESSREVRVKGQIQDRCHGHAFCVRKNVQDNDNCRLVVDMSSHSRHMKEQGIKLPKYFTPSVKTISRTLRPHQWHMSLDLKNAFYSFPMHPESSVHLLVSDTANVYGFRKLPMGHWISPFVLQMFTARIAEWARKKFKVMVIAYMDDFLISHKHPRIVKKVCTAIQREMQRHGLQLNVDKSTPEPTRTPQFIGIQVGRRGLLPQARHWQLVRQQLQEIKGQHVDYKIIQKVLGLLNWTAPFTPCGIHPILPLYKRASREWSTKIPDHLYELMDMNWRKPMVVRYQTNRPNKVFVDASSKGLGIQHKRTAVYYSFDGLHINKAELLAAALGCDYANHVVTDSTYVFHHKFNTMPVVVACLFAFLFREVTLSWVCSKDNPADSPSRGHPVVTPFKGVLRGHARTRREKLTKLSESYVHSLFITYSIH</sequence>
<dbReference type="PANTHER" id="PTHR33050">
    <property type="entry name" value="REVERSE TRANSCRIPTASE DOMAIN-CONTAINING PROTEIN"/>
    <property type="match status" value="1"/>
</dbReference>
<evidence type="ECO:0000256" key="7">
    <source>
        <dbReference type="ARBA" id="ARBA00022679"/>
    </source>
</evidence>
<dbReference type="EC" id="2.7.7.49" evidence="5"/>
<dbReference type="InterPro" id="IPR000201">
    <property type="entry name" value="DNApol_viral_N"/>
</dbReference>
<comment type="catalytic activity">
    <reaction evidence="1">
        <text>Endonucleolytic cleavage to 5'-phosphomonoester.</text>
        <dbReference type="EC" id="3.1.26.4"/>
    </reaction>
</comment>
<dbReference type="Pfam" id="PF00078">
    <property type="entry name" value="RVT_1"/>
    <property type="match status" value="1"/>
</dbReference>
<dbReference type="PROSITE" id="PS50878">
    <property type="entry name" value="RT_POL"/>
    <property type="match status" value="1"/>
</dbReference>
<keyword evidence="18" id="KW-0511">Multifunctional enzyme</keyword>
<dbReference type="InterPro" id="IPR052055">
    <property type="entry name" value="Hepadnavirus_pol/RT"/>
</dbReference>
<feature type="domain" description="Reverse transcriptase" evidence="19">
    <location>
        <begin position="181"/>
        <end position="372"/>
    </location>
</feature>
<dbReference type="InterPro" id="IPR043502">
    <property type="entry name" value="DNA/RNA_pol_sf"/>
</dbReference>
<dbReference type="InterPro" id="IPR043128">
    <property type="entry name" value="Rev_trsase/Diguanyl_cyclase"/>
</dbReference>
<keyword evidence="8" id="KW-0548">Nucleotidyltransferase</keyword>
<evidence type="ECO:0000259" key="19">
    <source>
        <dbReference type="PROSITE" id="PS50878"/>
    </source>
</evidence>
<keyword evidence="9" id="KW-0235">DNA replication</keyword>
<dbReference type="Gene3D" id="3.30.70.270">
    <property type="match status" value="1"/>
</dbReference>